<proteinExistence type="predicted"/>
<feature type="region of interest" description="Disordered" evidence="1">
    <location>
        <begin position="1"/>
        <end position="76"/>
    </location>
</feature>
<gene>
    <name evidence="2" type="ORF">Rsub_04763</name>
</gene>
<accession>A0A2V0NTY1</accession>
<feature type="region of interest" description="Disordered" evidence="1">
    <location>
        <begin position="256"/>
        <end position="309"/>
    </location>
</feature>
<dbReference type="Proteomes" id="UP000247498">
    <property type="component" value="Unassembled WGS sequence"/>
</dbReference>
<dbReference type="AlphaFoldDB" id="A0A2V0NTY1"/>
<keyword evidence="3" id="KW-1185">Reference proteome</keyword>
<name>A0A2V0NTY1_9CHLO</name>
<feature type="compositionally biased region" description="Low complexity" evidence="1">
    <location>
        <begin position="25"/>
        <end position="38"/>
    </location>
</feature>
<dbReference type="InParanoid" id="A0A2V0NTY1"/>
<sequence>MLASGGTHAPLIAADGAGGAPGPQPEAAAVPSASAAARSPPPPPASPPGHAQHPGAHHHGHPAPPAAGADGPQPLRVARSPLKRRSTGLSCRGLSKAYVGKSQSFDCIADVARNPFGCDTALALAKRRAVAAPLAVPGAPARAVAVGARDDGRRVLSLGEPSLAWSIDEGDECPLATGRGSGSGCGGPAGGGGGGGIGGASSGSEGCSSITLGSGAFAFGGGGGGGWGGGADDADDAGTRCSGGSSLGAGWLASLQPQHQQPQPPRPPRPLARRSWDCTRRGWGGGDARMAPAAPLRPRDERPGGGAVPAADEALCSALQGARLSPPGGLLGDELWLGAPALMDSG</sequence>
<evidence type="ECO:0000313" key="2">
    <source>
        <dbReference type="EMBL" id="GBF91094.1"/>
    </source>
</evidence>
<organism evidence="2 3">
    <name type="scientific">Raphidocelis subcapitata</name>
    <dbReference type="NCBI Taxonomy" id="307507"/>
    <lineage>
        <taxon>Eukaryota</taxon>
        <taxon>Viridiplantae</taxon>
        <taxon>Chlorophyta</taxon>
        <taxon>core chlorophytes</taxon>
        <taxon>Chlorophyceae</taxon>
        <taxon>CS clade</taxon>
        <taxon>Sphaeropleales</taxon>
        <taxon>Selenastraceae</taxon>
        <taxon>Raphidocelis</taxon>
    </lineage>
</organism>
<evidence type="ECO:0000313" key="3">
    <source>
        <dbReference type="Proteomes" id="UP000247498"/>
    </source>
</evidence>
<dbReference type="EMBL" id="BDRX01000022">
    <property type="protein sequence ID" value="GBF91094.1"/>
    <property type="molecule type" value="Genomic_DNA"/>
</dbReference>
<protein>
    <submittedName>
        <fullName evidence="2">Uncharacterized protein</fullName>
    </submittedName>
</protein>
<reference evidence="2 3" key="1">
    <citation type="journal article" date="2018" name="Sci. Rep.">
        <title>Raphidocelis subcapitata (=Pseudokirchneriella subcapitata) provides an insight into genome evolution and environmental adaptations in the Sphaeropleales.</title>
        <authorList>
            <person name="Suzuki S."/>
            <person name="Yamaguchi H."/>
            <person name="Nakajima N."/>
            <person name="Kawachi M."/>
        </authorList>
    </citation>
    <scope>NUCLEOTIDE SEQUENCE [LARGE SCALE GENOMIC DNA]</scope>
    <source>
        <strain evidence="2 3">NIES-35</strain>
    </source>
</reference>
<evidence type="ECO:0000256" key="1">
    <source>
        <dbReference type="SAM" id="MobiDB-lite"/>
    </source>
</evidence>
<comment type="caution">
    <text evidence="2">The sequence shown here is derived from an EMBL/GenBank/DDBJ whole genome shotgun (WGS) entry which is preliminary data.</text>
</comment>